<dbReference type="Proteomes" id="UP000000212">
    <property type="component" value="Chromosome"/>
</dbReference>
<reference evidence="7" key="1">
    <citation type="journal article" date="2013" name="Genome Announc.">
        <title>Complete Chromosome Sequence of Carnobacterium maltaromaticum LMA 28.</title>
        <authorList>
            <person name="Cailliez-Grimal C."/>
            <person name="Chaillou S."/>
            <person name="Anba-Mondoloni J."/>
            <person name="Loux V."/>
            <person name="Afzal M.I."/>
            <person name="Rahman A."/>
            <person name="Kergourlay G."/>
            <person name="Champomier-Verges M.C."/>
            <person name="Zagorec M."/>
            <person name="Dalgaard P."/>
            <person name="Leisner J.J."/>
            <person name="Prevost H."/>
            <person name="Revol-Junelles A.M."/>
            <person name="Borges F."/>
        </authorList>
    </citation>
    <scope>NUCLEOTIDE SEQUENCE</scope>
    <source>
        <strain evidence="7">LMA28</strain>
    </source>
</reference>
<evidence type="ECO:0000313" key="6">
    <source>
        <dbReference type="EMBL" id="CCO12462.2"/>
    </source>
</evidence>
<keyword evidence="7" id="KW-1185">Reference proteome</keyword>
<evidence type="ECO:0000259" key="5">
    <source>
        <dbReference type="Pfam" id="PF11797"/>
    </source>
</evidence>
<proteinExistence type="predicted"/>
<organism evidence="6 7">
    <name type="scientific">Carnobacterium maltaromaticum LMA28</name>
    <dbReference type="NCBI Taxonomy" id="1234679"/>
    <lineage>
        <taxon>Bacteria</taxon>
        <taxon>Bacillati</taxon>
        <taxon>Bacillota</taxon>
        <taxon>Bacilli</taxon>
        <taxon>Lactobacillales</taxon>
        <taxon>Carnobacteriaceae</taxon>
        <taxon>Carnobacterium</taxon>
    </lineage>
</organism>
<keyword evidence="2" id="KW-0812">Transmembrane</keyword>
<dbReference type="RefSeq" id="WP_016356621.1">
    <property type="nucleotide sequence ID" value="NC_019425.2"/>
</dbReference>
<evidence type="ECO:0000256" key="1">
    <source>
        <dbReference type="SAM" id="Coils"/>
    </source>
</evidence>
<dbReference type="Pfam" id="PF06030">
    <property type="entry name" value="WxLIP_PGBD"/>
    <property type="match status" value="1"/>
</dbReference>
<dbReference type="STRING" id="1234679.BN424_3041"/>
<evidence type="ECO:0000259" key="4">
    <source>
        <dbReference type="Pfam" id="PF06030"/>
    </source>
</evidence>
<dbReference type="eggNOG" id="COG4072">
    <property type="taxonomic scope" value="Bacteria"/>
</dbReference>
<name>K8E6K9_CARML</name>
<dbReference type="KEGG" id="cml:BN424_3041"/>
<dbReference type="Pfam" id="PF11797">
    <property type="entry name" value="WxLIP_HBD"/>
    <property type="match status" value="1"/>
</dbReference>
<keyword evidence="1" id="KW-0175">Coiled coil</keyword>
<dbReference type="InterPro" id="IPR010317">
    <property type="entry name" value="WxLIP_PGBD"/>
</dbReference>
<keyword evidence="3" id="KW-0732">Signal</keyword>
<feature type="signal peptide" evidence="3">
    <location>
        <begin position="1"/>
        <end position="24"/>
    </location>
</feature>
<evidence type="ECO:0000256" key="2">
    <source>
        <dbReference type="SAM" id="Phobius"/>
    </source>
</evidence>
<dbReference type="AlphaFoldDB" id="K8E6K9"/>
<evidence type="ECO:0000256" key="3">
    <source>
        <dbReference type="SAM" id="SignalP"/>
    </source>
</evidence>
<evidence type="ECO:0000313" key="7">
    <source>
        <dbReference type="Proteomes" id="UP000000212"/>
    </source>
</evidence>
<dbReference type="InterPro" id="IPR021759">
    <property type="entry name" value="WxLIP_HBD"/>
</dbReference>
<feature type="coiled-coil region" evidence="1">
    <location>
        <begin position="327"/>
        <end position="361"/>
    </location>
</feature>
<protein>
    <submittedName>
        <fullName evidence="6">Uncharacterized protein</fullName>
    </submittedName>
</protein>
<feature type="domain" description="WxL Interacting Protein host binding" evidence="5">
    <location>
        <begin position="156"/>
        <end position="292"/>
    </location>
</feature>
<keyword evidence="2" id="KW-0472">Membrane</keyword>
<dbReference type="EMBL" id="HE999757">
    <property type="protein sequence ID" value="CCO12462.2"/>
    <property type="molecule type" value="Genomic_DNA"/>
</dbReference>
<keyword evidence="2" id="KW-1133">Transmembrane helix</keyword>
<sequence>MIKIMCIFNLIVGFTFFTTSLAEANNAPKFSVSPIIPENQINDVSSYFNLRMEAGKEQNIEVELTNNRDSSIEIEIKAVTAKSNQNGVIDYSQLDEDLDQSLLISFSEISEVEQLIVLKANESKKVPITIKLPSVKFDGVILGGLNFSEKIKAGEEHTQISNQFSYSLAVMISQTDEEVVPILNLEGISAAQSNYRNVINAEIQNSQAVIVTDMSIDAQVYRKNEKEPLFNRRVSNFQMAPNSRLPFYIHTGSAPLVAGDYRLEMQATVNGENWEWEEEFTIDEKTAVALNKTAVDLDSKQNGLIYLLVGSGLTIGLLSFGVLINSYVKKEKEKKALEEKRKARREKKQLLERKKRNALKKNQIKRIQD</sequence>
<feature type="domain" description="WxL Interacting Protein peptidoglycan binding" evidence="4">
    <location>
        <begin position="30"/>
        <end position="149"/>
    </location>
</feature>
<gene>
    <name evidence="6" type="ORF">BN424_3041</name>
</gene>
<dbReference type="OrthoDB" id="2148359at2"/>
<accession>K8E6K9</accession>
<dbReference type="HOGENOM" id="CLU_051987_2_0_9"/>
<feature type="transmembrane region" description="Helical" evidence="2">
    <location>
        <begin position="304"/>
        <end position="328"/>
    </location>
</feature>
<feature type="chain" id="PRO_5003917179" evidence="3">
    <location>
        <begin position="25"/>
        <end position="369"/>
    </location>
</feature>